<feature type="transmembrane region" description="Helical" evidence="1">
    <location>
        <begin position="178"/>
        <end position="195"/>
    </location>
</feature>
<accession>A0A1C4BPE7</accession>
<dbReference type="AlphaFoldDB" id="A0A1C4BPE7"/>
<keyword evidence="3" id="KW-1185">Reference proteome</keyword>
<dbReference type="OrthoDB" id="1452202at2"/>
<evidence type="ECO:0000313" key="2">
    <source>
        <dbReference type="EMBL" id="SCC08683.1"/>
    </source>
</evidence>
<feature type="transmembrane region" description="Helical" evidence="1">
    <location>
        <begin position="112"/>
        <end position="137"/>
    </location>
</feature>
<dbReference type="PANTHER" id="PTHR37305:SF1">
    <property type="entry name" value="MEMBRANE PROTEIN"/>
    <property type="match status" value="1"/>
</dbReference>
<dbReference type="STRING" id="1335309.GA0116948_103196"/>
<keyword evidence="1" id="KW-1133">Transmembrane helix</keyword>
<organism evidence="2 3">
    <name type="scientific">Chitinophaga costaii</name>
    <dbReference type="NCBI Taxonomy" id="1335309"/>
    <lineage>
        <taxon>Bacteria</taxon>
        <taxon>Pseudomonadati</taxon>
        <taxon>Bacteroidota</taxon>
        <taxon>Chitinophagia</taxon>
        <taxon>Chitinophagales</taxon>
        <taxon>Chitinophagaceae</taxon>
        <taxon>Chitinophaga</taxon>
    </lineage>
</organism>
<feature type="transmembrane region" description="Helical" evidence="1">
    <location>
        <begin position="61"/>
        <end position="85"/>
    </location>
</feature>
<dbReference type="Pfam" id="PF12730">
    <property type="entry name" value="ABC2_membrane_4"/>
    <property type="match status" value="1"/>
</dbReference>
<dbReference type="PANTHER" id="PTHR37305">
    <property type="entry name" value="INTEGRAL MEMBRANE PROTEIN-RELATED"/>
    <property type="match status" value="1"/>
</dbReference>
<reference evidence="2 3" key="1">
    <citation type="submission" date="2016-08" db="EMBL/GenBank/DDBJ databases">
        <authorList>
            <person name="Seilhamer J.J."/>
        </authorList>
    </citation>
    <scope>NUCLEOTIDE SEQUENCE [LARGE SCALE GENOMIC DNA]</scope>
    <source>
        <strain evidence="2 3">A37T2</strain>
    </source>
</reference>
<feature type="transmembrane region" description="Helical" evidence="1">
    <location>
        <begin position="20"/>
        <end position="41"/>
    </location>
</feature>
<dbReference type="Proteomes" id="UP000242818">
    <property type="component" value="Unassembled WGS sequence"/>
</dbReference>
<keyword evidence="1" id="KW-0812">Transmembrane</keyword>
<feature type="transmembrane region" description="Helical" evidence="1">
    <location>
        <begin position="232"/>
        <end position="250"/>
    </location>
</feature>
<feature type="transmembrane region" description="Helical" evidence="1">
    <location>
        <begin position="149"/>
        <end position="171"/>
    </location>
</feature>
<protein>
    <submittedName>
        <fullName evidence="2">ABC-2 family transporter protein</fullName>
    </submittedName>
</protein>
<dbReference type="EMBL" id="FMAR01000003">
    <property type="protein sequence ID" value="SCC08683.1"/>
    <property type="molecule type" value="Genomic_DNA"/>
</dbReference>
<evidence type="ECO:0000256" key="1">
    <source>
        <dbReference type="SAM" id="Phobius"/>
    </source>
</evidence>
<evidence type="ECO:0000313" key="3">
    <source>
        <dbReference type="Proteomes" id="UP000242818"/>
    </source>
</evidence>
<dbReference type="RefSeq" id="WP_089710133.1">
    <property type="nucleotide sequence ID" value="NZ_FMAR01000003.1"/>
</dbReference>
<gene>
    <name evidence="2" type="ORF">GA0116948_103196</name>
</gene>
<name>A0A1C4BPE7_9BACT</name>
<proteinExistence type="predicted"/>
<sequence>MFFQIMHTEWLKVKKYRTFWVLLGLFVVFAISINYFTILLMKMVKEKSNNLFSPLLYDYPQVWQSVAFTFSYISLLLGLLVIILISNEYTFRTHRQNVIDGWSRQTFMLSKLFWVVLLSIGATVLCLITGIIFAAIFGERGFSTENIQFLGVYFLQCLMSLTLAMLIAVLVKRSGLSIVLYLAYLFLENIAQLILTKNDIRLGRLLPLEAADRLLGYPFVEKLMPDTQAYSPWLYVIMLVIYILAVNYFVGRRLLRTDF</sequence>
<keyword evidence="1" id="KW-0472">Membrane</keyword>